<dbReference type="EC" id="2.3.2.29" evidence="4"/>
<comment type="similarity">
    <text evidence="4">Belongs to the R-transferase family. Bpt subfamily.</text>
</comment>
<dbReference type="Pfam" id="PF04376">
    <property type="entry name" value="ATE_N"/>
    <property type="match status" value="1"/>
</dbReference>
<dbReference type="InterPro" id="IPR030700">
    <property type="entry name" value="N-end_Aminoacyl_Trfase"/>
</dbReference>
<dbReference type="KEGG" id="mbur:EQU24_15510"/>
<dbReference type="Proteomes" id="UP000305881">
    <property type="component" value="Chromosome"/>
</dbReference>
<dbReference type="EMBL" id="CP035467">
    <property type="protein sequence ID" value="QCW83495.1"/>
    <property type="molecule type" value="Genomic_DNA"/>
</dbReference>
<keyword evidence="2 4" id="KW-0808">Transferase</keyword>
<comment type="catalytic activity">
    <reaction evidence="4">
        <text>N-terminal L-glutamyl-[protein] + L-leucyl-tRNA(Leu) = N-terminal L-leucyl-L-glutamyl-[protein] + tRNA(Leu) + H(+)</text>
        <dbReference type="Rhea" id="RHEA:50412"/>
        <dbReference type="Rhea" id="RHEA-COMP:9613"/>
        <dbReference type="Rhea" id="RHEA-COMP:9622"/>
        <dbReference type="Rhea" id="RHEA-COMP:12664"/>
        <dbReference type="Rhea" id="RHEA-COMP:12668"/>
        <dbReference type="ChEBI" id="CHEBI:15378"/>
        <dbReference type="ChEBI" id="CHEBI:64721"/>
        <dbReference type="ChEBI" id="CHEBI:78442"/>
        <dbReference type="ChEBI" id="CHEBI:78494"/>
        <dbReference type="ChEBI" id="CHEBI:133041"/>
        <dbReference type="EC" id="2.3.2.29"/>
    </reaction>
</comment>
<dbReference type="GO" id="GO:0004057">
    <property type="term" value="F:arginyl-tRNA--protein transferase activity"/>
    <property type="evidence" value="ECO:0007669"/>
    <property type="project" value="InterPro"/>
</dbReference>
<sequence length="239" mass="28104">MAKLTTTIPLFLSEKHSCSYLDDRIACSAFVHPSFELNNAFYSRLIERGFRRSGDYVYAPRCPQCQACTPARLPVTQFKPKRNQQRCLKKNQNTQTVIKPARFEQAHYDLYLRYQDSRHSDGSMANSSPEEYLNFLGSRWCNTFFVEFLIDEQLIAVATIDRLDNALSAVYTFFDPDFSHLSPGMYAVLWQIEWAKQLKLDWLYLGFWIKDCRKMAYKIEYQPIELLIDNVWQAFDFSC</sequence>
<evidence type="ECO:0000256" key="4">
    <source>
        <dbReference type="HAMAP-Rule" id="MF_00689"/>
    </source>
</evidence>
<dbReference type="HAMAP" id="MF_00689">
    <property type="entry name" value="Bpt"/>
    <property type="match status" value="1"/>
</dbReference>
<evidence type="ECO:0000256" key="3">
    <source>
        <dbReference type="ARBA" id="ARBA00023315"/>
    </source>
</evidence>
<dbReference type="STRING" id="675511.GCA_000341735_04349"/>
<dbReference type="OrthoDB" id="9782022at2"/>
<accession>A0A4V1IK32</accession>
<dbReference type="GO" id="GO:0071596">
    <property type="term" value="P:ubiquitin-dependent protein catabolic process via the N-end rule pathway"/>
    <property type="evidence" value="ECO:0007669"/>
    <property type="project" value="InterPro"/>
</dbReference>
<feature type="domain" description="N-end aminoacyl transferase N-terminal" evidence="5">
    <location>
        <begin position="16"/>
        <end position="86"/>
    </location>
</feature>
<keyword evidence="1 4" id="KW-0963">Cytoplasm</keyword>
<dbReference type="SUPFAM" id="SSF55729">
    <property type="entry name" value="Acyl-CoA N-acyltransferases (Nat)"/>
    <property type="match status" value="1"/>
</dbReference>
<dbReference type="GO" id="GO:0005737">
    <property type="term" value="C:cytoplasm"/>
    <property type="evidence" value="ECO:0007669"/>
    <property type="project" value="UniProtKB-SubCell"/>
</dbReference>
<dbReference type="AlphaFoldDB" id="A0A4V1IK32"/>
<evidence type="ECO:0000313" key="8">
    <source>
        <dbReference type="Proteomes" id="UP000305881"/>
    </source>
</evidence>
<protein>
    <recommendedName>
        <fullName evidence="4">Aspartate/glutamate leucyltransferase</fullName>
        <ecNumber evidence="4">2.3.2.29</ecNumber>
    </recommendedName>
</protein>
<dbReference type="PIRSF" id="PIRSF037208">
    <property type="entry name" value="ATE_pro_prd"/>
    <property type="match status" value="1"/>
</dbReference>
<dbReference type="Pfam" id="PF04377">
    <property type="entry name" value="ATE_C"/>
    <property type="match status" value="1"/>
</dbReference>
<dbReference type="RefSeq" id="WP_017842721.1">
    <property type="nucleotide sequence ID" value="NZ_CP035467.1"/>
</dbReference>
<keyword evidence="3 4" id="KW-0012">Acyltransferase</keyword>
<evidence type="ECO:0000259" key="5">
    <source>
        <dbReference type="Pfam" id="PF04376"/>
    </source>
</evidence>
<dbReference type="InterPro" id="IPR007471">
    <property type="entry name" value="N-end_Aminoacyl_Trfase_N"/>
</dbReference>
<dbReference type="InterPro" id="IPR007472">
    <property type="entry name" value="N-end_Aminoacyl_Trfase_C"/>
</dbReference>
<evidence type="ECO:0000313" key="7">
    <source>
        <dbReference type="EMBL" id="QCW83495.1"/>
    </source>
</evidence>
<comment type="catalytic activity">
    <reaction evidence="4">
        <text>N-terminal L-aspartyl-[protein] + L-leucyl-tRNA(Leu) = N-terminal L-leucyl-L-aspartyl-[protein] + tRNA(Leu) + H(+)</text>
        <dbReference type="Rhea" id="RHEA:50420"/>
        <dbReference type="Rhea" id="RHEA-COMP:9613"/>
        <dbReference type="Rhea" id="RHEA-COMP:9622"/>
        <dbReference type="Rhea" id="RHEA-COMP:12669"/>
        <dbReference type="Rhea" id="RHEA-COMP:12674"/>
        <dbReference type="ChEBI" id="CHEBI:15378"/>
        <dbReference type="ChEBI" id="CHEBI:64720"/>
        <dbReference type="ChEBI" id="CHEBI:78442"/>
        <dbReference type="ChEBI" id="CHEBI:78494"/>
        <dbReference type="ChEBI" id="CHEBI:133042"/>
        <dbReference type="EC" id="2.3.2.29"/>
    </reaction>
</comment>
<dbReference type="NCBIfam" id="NF002341">
    <property type="entry name" value="PRK01305.1-1"/>
    <property type="match status" value="1"/>
</dbReference>
<evidence type="ECO:0000256" key="2">
    <source>
        <dbReference type="ARBA" id="ARBA00022679"/>
    </source>
</evidence>
<name>A0A4V1IK32_METBY</name>
<evidence type="ECO:0000256" key="1">
    <source>
        <dbReference type="ARBA" id="ARBA00022490"/>
    </source>
</evidence>
<comment type="subcellular location">
    <subcellularLocation>
        <location evidence="4">Cytoplasm</location>
    </subcellularLocation>
</comment>
<dbReference type="InterPro" id="IPR017138">
    <property type="entry name" value="Asp_Glu_LeuTrfase"/>
</dbReference>
<keyword evidence="8" id="KW-1185">Reference proteome</keyword>
<comment type="function">
    <text evidence="4">Functions in the N-end rule pathway of protein degradation where it conjugates Leu from its aminoacyl-tRNA to the N-termini of proteins containing an N-terminal aspartate or glutamate.</text>
</comment>
<dbReference type="NCBIfam" id="NF002342">
    <property type="entry name" value="PRK01305.1-3"/>
    <property type="match status" value="1"/>
</dbReference>
<gene>
    <name evidence="4" type="primary">bpt</name>
    <name evidence="7" type="ORF">EQU24_15510</name>
</gene>
<dbReference type="PANTHER" id="PTHR21367">
    <property type="entry name" value="ARGININE-TRNA-PROTEIN TRANSFERASE 1"/>
    <property type="match status" value="1"/>
</dbReference>
<dbReference type="InterPro" id="IPR016181">
    <property type="entry name" value="Acyl_CoA_acyltransferase"/>
</dbReference>
<dbReference type="GO" id="GO:0008914">
    <property type="term" value="F:leucyl-tRNA--protein transferase activity"/>
    <property type="evidence" value="ECO:0007669"/>
    <property type="project" value="UniProtKB-UniRule"/>
</dbReference>
<dbReference type="PANTHER" id="PTHR21367:SF1">
    <property type="entry name" value="ARGINYL-TRNA--PROTEIN TRANSFERASE 1"/>
    <property type="match status" value="1"/>
</dbReference>
<dbReference type="NCBIfam" id="NF002346">
    <property type="entry name" value="PRK01305.2-3"/>
    <property type="match status" value="1"/>
</dbReference>
<feature type="domain" description="N-end rule aminoacyl transferase C-terminal" evidence="6">
    <location>
        <begin position="107"/>
        <end position="227"/>
    </location>
</feature>
<reference evidence="8" key="1">
    <citation type="journal article" date="2019" name="J. Bacteriol.">
        <title>A Mutagenic Screen Identifies a TonB-Dependent Receptor Required for the Lanthanide Metal Switch in the Type I Methanotroph 'Methylotuvimicrobium buryatense' 5GB1C.</title>
        <authorList>
            <person name="Groom J.D."/>
            <person name="Ford S.M."/>
            <person name="Pesesky M.W."/>
            <person name="Lidstrom M.E."/>
        </authorList>
    </citation>
    <scope>NUCLEOTIDE SEQUENCE [LARGE SCALE GENOMIC DNA]</scope>
    <source>
        <strain evidence="8">5GB1C</strain>
    </source>
</reference>
<evidence type="ECO:0000259" key="6">
    <source>
        <dbReference type="Pfam" id="PF04377"/>
    </source>
</evidence>
<organism evidence="7 8">
    <name type="scientific">Methylotuvimicrobium buryatense</name>
    <name type="common">Methylomicrobium buryatense</name>
    <dbReference type="NCBI Taxonomy" id="95641"/>
    <lineage>
        <taxon>Bacteria</taxon>
        <taxon>Pseudomonadati</taxon>
        <taxon>Pseudomonadota</taxon>
        <taxon>Gammaproteobacteria</taxon>
        <taxon>Methylococcales</taxon>
        <taxon>Methylococcaceae</taxon>
        <taxon>Methylotuvimicrobium</taxon>
    </lineage>
</organism>
<proteinExistence type="inferred from homology"/>